<organism evidence="7 8">
    <name type="scientific">Rhizoctonia solani</name>
    <dbReference type="NCBI Taxonomy" id="456999"/>
    <lineage>
        <taxon>Eukaryota</taxon>
        <taxon>Fungi</taxon>
        <taxon>Dikarya</taxon>
        <taxon>Basidiomycota</taxon>
        <taxon>Agaricomycotina</taxon>
        <taxon>Agaricomycetes</taxon>
        <taxon>Cantharellales</taxon>
        <taxon>Ceratobasidiaceae</taxon>
        <taxon>Rhizoctonia</taxon>
    </lineage>
</organism>
<feature type="transmembrane region" description="Helical" evidence="4">
    <location>
        <begin position="48"/>
        <end position="68"/>
    </location>
</feature>
<dbReference type="Proteomes" id="UP000044841">
    <property type="component" value="Unassembled WGS sequence"/>
</dbReference>
<evidence type="ECO:0000259" key="6">
    <source>
        <dbReference type="Pfam" id="PF00656"/>
    </source>
</evidence>
<dbReference type="Gene3D" id="3.40.50.1460">
    <property type="match status" value="1"/>
</dbReference>
<keyword evidence="2" id="KW-0645">Protease</keyword>
<feature type="domain" description="Peptidase C14 caspase" evidence="6">
    <location>
        <begin position="271"/>
        <end position="424"/>
    </location>
</feature>
<keyword evidence="1" id="KW-0053">Apoptosis</keyword>
<feature type="compositionally biased region" description="Polar residues" evidence="3">
    <location>
        <begin position="163"/>
        <end position="180"/>
    </location>
</feature>
<dbReference type="InterPro" id="IPR011600">
    <property type="entry name" value="Pept_C14_caspase"/>
</dbReference>
<evidence type="ECO:0000313" key="8">
    <source>
        <dbReference type="Proteomes" id="UP000044841"/>
    </source>
</evidence>
<keyword evidence="2" id="KW-0378">Hydrolase</keyword>
<feature type="chain" id="PRO_5005502381" description="Peptidase C14 caspase domain-containing protein" evidence="5">
    <location>
        <begin position="18"/>
        <end position="446"/>
    </location>
</feature>
<feature type="signal peptide" evidence="5">
    <location>
        <begin position="1"/>
        <end position="17"/>
    </location>
</feature>
<evidence type="ECO:0000256" key="4">
    <source>
        <dbReference type="SAM" id="Phobius"/>
    </source>
</evidence>
<evidence type="ECO:0000256" key="3">
    <source>
        <dbReference type="SAM" id="MobiDB-lite"/>
    </source>
</evidence>
<dbReference type="AlphaFoldDB" id="A0A0K6FQH4"/>
<dbReference type="GO" id="GO:0004197">
    <property type="term" value="F:cysteine-type endopeptidase activity"/>
    <property type="evidence" value="ECO:0007669"/>
    <property type="project" value="InterPro"/>
</dbReference>
<reference evidence="7 8" key="1">
    <citation type="submission" date="2015-07" db="EMBL/GenBank/DDBJ databases">
        <authorList>
            <person name="Noorani M."/>
        </authorList>
    </citation>
    <scope>NUCLEOTIDE SEQUENCE [LARGE SCALE GENOMIC DNA]</scope>
    <source>
        <strain evidence="7">BBA 69670</strain>
    </source>
</reference>
<sequence length="446" mass="48886">MPAILALLLFISQAVLSCPTTELQVHSSRQDTKSSFQSRSIAHWDAPLQTFSILITILLILVILGWIIRDRCCIHHAGLNQDDAAPESESSSLLGTRVSSSTTLHDNYQSYRGAKLILQNVHATYSESILGGHGDYVTSPMESIPCLFEPPKIVVQAPDSVTRGRTSAVTQKAKSISSNHFDPAMDESQVHESEDCQSSKASKKRAQSQHGPPSITTPIPANETRAQTAPCIKIRSASLAKSLTGLVSLQQAIVHVLAVGMSWEGIAGGSRVLPGPHHDIEWLRNLFSFQKNFRFSSLLDHAATLTAIRQSLENMLSVASEDDPLVLYFSGHGGQGDSFELYGSILLTEVMLNEWIVQFRSTALRNSPVYIIFDFCRPDRVKPNTELASGVNVIWACSPTESALDLRLKDPKNHLPRSCFLLSLILAIDDVSEDPKPRLFNALLPG</sequence>
<keyword evidence="4" id="KW-1133">Transmembrane helix</keyword>
<evidence type="ECO:0000256" key="5">
    <source>
        <dbReference type="SAM" id="SignalP"/>
    </source>
</evidence>
<keyword evidence="4" id="KW-0472">Membrane</keyword>
<dbReference type="GO" id="GO:0006508">
    <property type="term" value="P:proteolysis"/>
    <property type="evidence" value="ECO:0007669"/>
    <property type="project" value="InterPro"/>
</dbReference>
<accession>A0A0K6FQH4</accession>
<dbReference type="GO" id="GO:0006915">
    <property type="term" value="P:apoptotic process"/>
    <property type="evidence" value="ECO:0007669"/>
    <property type="project" value="UniProtKB-KW"/>
</dbReference>
<evidence type="ECO:0000256" key="2">
    <source>
        <dbReference type="ARBA" id="ARBA00022807"/>
    </source>
</evidence>
<keyword evidence="5" id="KW-0732">Signal</keyword>
<dbReference type="Pfam" id="PF00656">
    <property type="entry name" value="Peptidase_C14"/>
    <property type="match status" value="1"/>
</dbReference>
<gene>
    <name evidence="7" type="ORF">RSOLAG22IIIB_03523</name>
</gene>
<name>A0A0K6FQH4_9AGAM</name>
<dbReference type="InterPro" id="IPR029030">
    <property type="entry name" value="Caspase-like_dom_sf"/>
</dbReference>
<keyword evidence="8" id="KW-1185">Reference proteome</keyword>
<dbReference type="SUPFAM" id="SSF52129">
    <property type="entry name" value="Caspase-like"/>
    <property type="match status" value="1"/>
</dbReference>
<feature type="region of interest" description="Disordered" evidence="3">
    <location>
        <begin position="160"/>
        <end position="223"/>
    </location>
</feature>
<dbReference type="EMBL" id="CYGV01000446">
    <property type="protein sequence ID" value="CUA68486.1"/>
    <property type="molecule type" value="Genomic_DNA"/>
</dbReference>
<feature type="compositionally biased region" description="Polar residues" evidence="3">
    <location>
        <begin position="210"/>
        <end position="223"/>
    </location>
</feature>
<keyword evidence="2" id="KW-0788">Thiol protease</keyword>
<proteinExistence type="predicted"/>
<evidence type="ECO:0000256" key="1">
    <source>
        <dbReference type="ARBA" id="ARBA00022703"/>
    </source>
</evidence>
<evidence type="ECO:0000313" key="7">
    <source>
        <dbReference type="EMBL" id="CUA68486.1"/>
    </source>
</evidence>
<protein>
    <recommendedName>
        <fullName evidence="6">Peptidase C14 caspase domain-containing protein</fullName>
    </recommendedName>
</protein>
<keyword evidence="4" id="KW-0812">Transmembrane</keyword>